<feature type="transmembrane region" description="Helical" evidence="1">
    <location>
        <begin position="145"/>
        <end position="165"/>
    </location>
</feature>
<evidence type="ECO:0000256" key="1">
    <source>
        <dbReference type="SAM" id="Phobius"/>
    </source>
</evidence>
<keyword evidence="3" id="KW-1185">Reference proteome</keyword>
<dbReference type="Proteomes" id="UP000219947">
    <property type="component" value="Unassembled WGS sequence"/>
</dbReference>
<reference evidence="2" key="1">
    <citation type="submission" date="2017-10" db="EMBL/GenBank/DDBJ databases">
        <title>Kefir isolates.</title>
        <authorList>
            <person name="Kim Y."/>
            <person name="Blasche S."/>
        </authorList>
    </citation>
    <scope>NUCLEOTIDE SEQUENCE [LARGE SCALE GENOMIC DNA]</scope>
    <source>
        <strain evidence="2">OG2-2</strain>
    </source>
</reference>
<protein>
    <submittedName>
        <fullName evidence="2">ABC transporter ATPase</fullName>
    </submittedName>
</protein>
<sequence length="174" mass="19307">MMTTPAPQYDPNTFRRDSAPSDTQAIYIQEGGESHDSLFNSPSKHPKIFRLQEIMIVSALLCFLHGIISAFAPNNFKPLEGLPEFGVWGGLVLLAVAAVVYLWVYFTIQKGKRIGLTFGLIFAILGAFIAIMSMIGNILNSQHYGLVPIYAGWFITNVLWIRSAFDPAVKELLV</sequence>
<organism evidence="2 3">
    <name type="scientific">Rothia dentocariosa</name>
    <dbReference type="NCBI Taxonomy" id="2047"/>
    <lineage>
        <taxon>Bacteria</taxon>
        <taxon>Bacillati</taxon>
        <taxon>Actinomycetota</taxon>
        <taxon>Actinomycetes</taxon>
        <taxon>Micrococcales</taxon>
        <taxon>Micrococcaceae</taxon>
        <taxon>Rothia</taxon>
    </lineage>
</organism>
<keyword evidence="1" id="KW-0812">Transmembrane</keyword>
<feature type="transmembrane region" description="Helical" evidence="1">
    <location>
        <begin position="118"/>
        <end position="139"/>
    </location>
</feature>
<keyword evidence="1" id="KW-0472">Membrane</keyword>
<evidence type="ECO:0000313" key="2">
    <source>
        <dbReference type="EMBL" id="PEN16401.1"/>
    </source>
</evidence>
<keyword evidence="1" id="KW-1133">Transmembrane helix</keyword>
<proteinExistence type="predicted"/>
<evidence type="ECO:0000313" key="3">
    <source>
        <dbReference type="Proteomes" id="UP000219947"/>
    </source>
</evidence>
<dbReference type="AlphaFoldDB" id="A0A2A8D666"/>
<dbReference type="EMBL" id="PDEV01000002">
    <property type="protein sequence ID" value="PEN16401.1"/>
    <property type="molecule type" value="Genomic_DNA"/>
</dbReference>
<name>A0A2A8D666_9MICC</name>
<accession>A0A2A8D666</accession>
<comment type="caution">
    <text evidence="2">The sequence shown here is derived from an EMBL/GenBank/DDBJ whole genome shotgun (WGS) entry which is preliminary data.</text>
</comment>
<gene>
    <name evidence="2" type="ORF">CRM92_06930</name>
</gene>
<feature type="transmembrane region" description="Helical" evidence="1">
    <location>
        <begin position="85"/>
        <end position="106"/>
    </location>
</feature>
<feature type="transmembrane region" description="Helical" evidence="1">
    <location>
        <begin position="54"/>
        <end position="73"/>
    </location>
</feature>